<evidence type="ECO:0000256" key="1">
    <source>
        <dbReference type="SAM" id="SignalP"/>
    </source>
</evidence>
<evidence type="ECO:0000313" key="3">
    <source>
        <dbReference type="Proteomes" id="UP000254082"/>
    </source>
</evidence>
<feature type="chain" id="PRO_5039049465" evidence="1">
    <location>
        <begin position="37"/>
        <end position="102"/>
    </location>
</feature>
<dbReference type="Proteomes" id="UP000254082">
    <property type="component" value="Unassembled WGS sequence"/>
</dbReference>
<gene>
    <name evidence="2" type="ORF">NCTC11391_02106</name>
</gene>
<keyword evidence="3" id="KW-1185">Reference proteome</keyword>
<organism evidence="2 3">
    <name type="scientific">Streptococcus downei MFe28</name>
    <dbReference type="NCBI Taxonomy" id="764290"/>
    <lineage>
        <taxon>Bacteria</taxon>
        <taxon>Bacillati</taxon>
        <taxon>Bacillota</taxon>
        <taxon>Bacilli</taxon>
        <taxon>Lactobacillales</taxon>
        <taxon>Streptococcaceae</taxon>
        <taxon>Streptococcus</taxon>
    </lineage>
</organism>
<reference evidence="2 3" key="1">
    <citation type="submission" date="2018-06" db="EMBL/GenBank/DDBJ databases">
        <authorList>
            <consortium name="Pathogen Informatics"/>
            <person name="Doyle S."/>
        </authorList>
    </citation>
    <scope>NUCLEOTIDE SEQUENCE [LARGE SCALE GENOMIC DNA]</scope>
    <source>
        <strain evidence="3">NCTC 11391</strain>
    </source>
</reference>
<accession>A0A380JG62</accession>
<feature type="signal peptide" evidence="1">
    <location>
        <begin position="1"/>
        <end position="36"/>
    </location>
</feature>
<proteinExistence type="predicted"/>
<protein>
    <submittedName>
        <fullName evidence="2">Uncharacterized protein</fullName>
    </submittedName>
</protein>
<keyword evidence="1" id="KW-0732">Signal</keyword>
<evidence type="ECO:0000313" key="2">
    <source>
        <dbReference type="EMBL" id="SUN37379.1"/>
    </source>
</evidence>
<dbReference type="AlphaFoldDB" id="A0A380JG62"/>
<sequence>MTKMTQLMKTKKLSYAILTTLGLAVAGLGGVSAVSANSHSSADCISQEQAKTVALKGCGVNENQAHFTKVEKTRYQNEEVYLVDFKKVKRNTTILLMLTRER</sequence>
<name>A0A380JG62_STRDO</name>
<dbReference type="EMBL" id="UHFA01000002">
    <property type="protein sequence ID" value="SUN37379.1"/>
    <property type="molecule type" value="Genomic_DNA"/>
</dbReference>